<dbReference type="InterPro" id="IPR001680">
    <property type="entry name" value="WD40_rpt"/>
</dbReference>
<evidence type="ECO:0000256" key="1">
    <source>
        <dbReference type="ARBA" id="ARBA00022574"/>
    </source>
</evidence>
<dbReference type="InterPro" id="IPR020472">
    <property type="entry name" value="WD40_PAC1"/>
</dbReference>
<dbReference type="PROSITE" id="PS50082">
    <property type="entry name" value="WD_REPEATS_2"/>
    <property type="match status" value="4"/>
</dbReference>
<dbReference type="SMART" id="SM00320">
    <property type="entry name" value="WD40"/>
    <property type="match status" value="7"/>
</dbReference>
<evidence type="ECO:0000256" key="2">
    <source>
        <dbReference type="ARBA" id="ARBA00022737"/>
    </source>
</evidence>
<dbReference type="PANTHER" id="PTHR44090">
    <property type="entry name" value="WD REPEAT-CONTAINING PROTEIN 61"/>
    <property type="match status" value="1"/>
</dbReference>
<feature type="repeat" description="WD" evidence="3">
    <location>
        <begin position="252"/>
        <end position="293"/>
    </location>
</feature>
<organism evidence="4 5">
    <name type="scientific">Chara braunii</name>
    <name type="common">Braun's stonewort</name>
    <dbReference type="NCBI Taxonomy" id="69332"/>
    <lineage>
        <taxon>Eukaryota</taxon>
        <taxon>Viridiplantae</taxon>
        <taxon>Streptophyta</taxon>
        <taxon>Charophyceae</taxon>
        <taxon>Charales</taxon>
        <taxon>Characeae</taxon>
        <taxon>Chara</taxon>
    </lineage>
</organism>
<evidence type="ECO:0000256" key="3">
    <source>
        <dbReference type="PROSITE-ProRule" id="PRU00221"/>
    </source>
</evidence>
<dbReference type="PROSITE" id="PS00678">
    <property type="entry name" value="WD_REPEATS_1"/>
    <property type="match status" value="2"/>
</dbReference>
<evidence type="ECO:0000313" key="4">
    <source>
        <dbReference type="EMBL" id="GBG92059.1"/>
    </source>
</evidence>
<dbReference type="OrthoDB" id="538223at2759"/>
<sequence length="336" mass="35641">MKLVSLQQLSDAHTDGIWSVAWAPPNPSSPQPILLSGSLDETVKTWSLNEDSLSLIRTNQGHALGVVGVAADPTGRLAASSSLDCIVRLWDIETNETKALFESPPSESWGLTFDPDGKSLAVAGGSSRTIKVWSMETLNEEVTMEIPRNAGSSETMLPPQSSAAIAAAVAGKFVLAVAISADGRRLAASTMDGTIAIFDMFKGKMLHTLKGHCMPVRSLAYSPVDPRVLLSASDDGHVHMYDAESRSLVGAMSGHASWALSVAISPDGQAAASGSSDRVVRLWDLGTRSCAQVLNDHQDQVWGVAFTAAAAPGEKMRGYRLVTVSDDRSIALYDYS</sequence>
<reference evidence="4 5" key="1">
    <citation type="journal article" date="2018" name="Cell">
        <title>The Chara Genome: Secondary Complexity and Implications for Plant Terrestrialization.</title>
        <authorList>
            <person name="Nishiyama T."/>
            <person name="Sakayama H."/>
            <person name="Vries J.D."/>
            <person name="Buschmann H."/>
            <person name="Saint-Marcoux D."/>
            <person name="Ullrich K.K."/>
            <person name="Haas F.B."/>
            <person name="Vanderstraeten L."/>
            <person name="Becker D."/>
            <person name="Lang D."/>
            <person name="Vosolsobe S."/>
            <person name="Rombauts S."/>
            <person name="Wilhelmsson P.K.I."/>
            <person name="Janitza P."/>
            <person name="Kern R."/>
            <person name="Heyl A."/>
            <person name="Rumpler F."/>
            <person name="Villalobos L.I.A.C."/>
            <person name="Clay J.M."/>
            <person name="Skokan R."/>
            <person name="Toyoda A."/>
            <person name="Suzuki Y."/>
            <person name="Kagoshima H."/>
            <person name="Schijlen E."/>
            <person name="Tajeshwar N."/>
            <person name="Catarino B."/>
            <person name="Hetherington A.J."/>
            <person name="Saltykova A."/>
            <person name="Bonnot C."/>
            <person name="Breuninger H."/>
            <person name="Symeonidi A."/>
            <person name="Radhakrishnan G.V."/>
            <person name="Van Nieuwerburgh F."/>
            <person name="Deforce D."/>
            <person name="Chang C."/>
            <person name="Karol K.G."/>
            <person name="Hedrich R."/>
            <person name="Ulvskov P."/>
            <person name="Glockner G."/>
            <person name="Delwiche C.F."/>
            <person name="Petrasek J."/>
            <person name="Van de Peer Y."/>
            <person name="Friml J."/>
            <person name="Beilby M."/>
            <person name="Dolan L."/>
            <person name="Kohara Y."/>
            <person name="Sugano S."/>
            <person name="Fujiyama A."/>
            <person name="Delaux P.-M."/>
            <person name="Quint M."/>
            <person name="TheiBen G."/>
            <person name="Hagemann M."/>
            <person name="Harholt J."/>
            <person name="Dunand C."/>
            <person name="Zachgo S."/>
            <person name="Langdale J."/>
            <person name="Maumus F."/>
            <person name="Straeten D.V.D."/>
            <person name="Gould S.B."/>
            <person name="Rensing S.A."/>
        </authorList>
    </citation>
    <scope>NUCLEOTIDE SEQUENCE [LARGE SCALE GENOMIC DNA]</scope>
    <source>
        <strain evidence="4 5">S276</strain>
    </source>
</reference>
<keyword evidence="5" id="KW-1185">Reference proteome</keyword>
<feature type="repeat" description="WD" evidence="3">
    <location>
        <begin position="59"/>
        <end position="100"/>
    </location>
</feature>
<accession>A0A388MC72</accession>
<keyword evidence="1 3" id="KW-0853">WD repeat</keyword>
<dbReference type="GO" id="GO:0080008">
    <property type="term" value="C:Cul4-RING E3 ubiquitin ligase complex"/>
    <property type="evidence" value="ECO:0007669"/>
    <property type="project" value="EnsemblPlants"/>
</dbReference>
<dbReference type="InterPro" id="IPR019775">
    <property type="entry name" value="WD40_repeat_CS"/>
</dbReference>
<dbReference type="SUPFAM" id="SSF50978">
    <property type="entry name" value="WD40 repeat-like"/>
    <property type="match status" value="1"/>
</dbReference>
<dbReference type="PANTHER" id="PTHR44090:SF1">
    <property type="entry name" value="SUPERKILLER COMPLEX PROTEIN 8"/>
    <property type="match status" value="1"/>
</dbReference>
<gene>
    <name evidence="4" type="ORF">CBR_g54314</name>
</gene>
<dbReference type="InterPro" id="IPR051510">
    <property type="entry name" value="SKI8"/>
</dbReference>
<dbReference type="PRINTS" id="PR00320">
    <property type="entry name" value="GPROTEINBRPT"/>
</dbReference>
<dbReference type="GO" id="GO:0016441">
    <property type="term" value="P:post-transcriptional gene silencing"/>
    <property type="evidence" value="ECO:0007669"/>
    <property type="project" value="EnsemblPlants"/>
</dbReference>
<dbReference type="InterPro" id="IPR036322">
    <property type="entry name" value="WD40_repeat_dom_sf"/>
</dbReference>
<dbReference type="GO" id="GO:0016593">
    <property type="term" value="C:Cdc73/Paf1 complex"/>
    <property type="evidence" value="ECO:0007669"/>
    <property type="project" value="EnsemblPlants"/>
</dbReference>
<name>A0A388MC72_CHABU</name>
<dbReference type="InterPro" id="IPR015943">
    <property type="entry name" value="WD40/YVTN_repeat-like_dom_sf"/>
</dbReference>
<dbReference type="AlphaFoldDB" id="A0A388MC72"/>
<dbReference type="EMBL" id="BFEA01000994">
    <property type="protein sequence ID" value="GBG92059.1"/>
    <property type="molecule type" value="Genomic_DNA"/>
</dbReference>
<feature type="repeat" description="WD" evidence="3">
    <location>
        <begin position="10"/>
        <end position="56"/>
    </location>
</feature>
<evidence type="ECO:0000313" key="5">
    <source>
        <dbReference type="Proteomes" id="UP000265515"/>
    </source>
</evidence>
<proteinExistence type="predicted"/>
<dbReference type="OMA" id="LDSSMCL"/>
<dbReference type="STRING" id="69332.A0A388MC72"/>
<keyword evidence="2" id="KW-0677">Repeat</keyword>
<dbReference type="GO" id="GO:1904278">
    <property type="term" value="P:positive regulation of wax biosynthetic process"/>
    <property type="evidence" value="ECO:0007669"/>
    <property type="project" value="EnsemblPlants"/>
</dbReference>
<dbReference type="Proteomes" id="UP000265515">
    <property type="component" value="Unassembled WGS sequence"/>
</dbReference>
<dbReference type="PROSITE" id="PS50294">
    <property type="entry name" value="WD_REPEATS_REGION"/>
    <property type="match status" value="2"/>
</dbReference>
<protein>
    <submittedName>
        <fullName evidence="4">Uncharacterized protein</fullName>
    </submittedName>
</protein>
<dbReference type="Gene3D" id="2.130.10.10">
    <property type="entry name" value="YVTN repeat-like/Quinoprotein amine dehydrogenase"/>
    <property type="match status" value="1"/>
</dbReference>
<dbReference type="Pfam" id="PF00400">
    <property type="entry name" value="WD40"/>
    <property type="match status" value="7"/>
</dbReference>
<feature type="repeat" description="WD" evidence="3">
    <location>
        <begin position="209"/>
        <end position="251"/>
    </location>
</feature>
<dbReference type="Gramene" id="GBG92059">
    <property type="protein sequence ID" value="GBG92059"/>
    <property type="gene ID" value="CBR_g54314"/>
</dbReference>
<dbReference type="CDD" id="cd00200">
    <property type="entry name" value="WD40"/>
    <property type="match status" value="1"/>
</dbReference>
<comment type="caution">
    <text evidence="4">The sequence shown here is derived from an EMBL/GenBank/DDBJ whole genome shotgun (WGS) entry which is preliminary data.</text>
</comment>